<keyword evidence="1" id="KW-0812">Transmembrane</keyword>
<organism evidence="2 3">
    <name type="scientific">Sorangium cellulosum</name>
    <name type="common">Polyangium cellulosum</name>
    <dbReference type="NCBI Taxonomy" id="56"/>
    <lineage>
        <taxon>Bacteria</taxon>
        <taxon>Pseudomonadati</taxon>
        <taxon>Myxococcota</taxon>
        <taxon>Polyangia</taxon>
        <taxon>Polyangiales</taxon>
        <taxon>Polyangiaceae</taxon>
        <taxon>Sorangium</taxon>
    </lineage>
</organism>
<gene>
    <name evidence="2" type="ORF">BE08_06095</name>
</gene>
<name>A0A150P1N1_SORCE</name>
<proteinExistence type="predicted"/>
<sequence>MTEYELLSTEATPRDPRTARRLARRLDPVEGFRIHGFLWIYASLAIAVFAARAVAWAMGSGESIVLHVVLFVLAYMLFPAWVWRRIGAARRLFRDGTFVDATVTTIRLSYMGRGLWRTPATIVNLHLTADGKKYLGLSLFGHVEGIKRGDILPLLCVPGYAFCAAFPGRGELVVARQHNVPGVSSTRPARRESVWGRYF</sequence>
<keyword evidence="1" id="KW-0472">Membrane</keyword>
<evidence type="ECO:0000313" key="2">
    <source>
        <dbReference type="EMBL" id="KYF48727.1"/>
    </source>
</evidence>
<accession>A0A150P1N1</accession>
<dbReference type="AlphaFoldDB" id="A0A150P1N1"/>
<feature type="transmembrane region" description="Helical" evidence="1">
    <location>
        <begin position="64"/>
        <end position="83"/>
    </location>
</feature>
<dbReference type="Proteomes" id="UP000075420">
    <property type="component" value="Unassembled WGS sequence"/>
</dbReference>
<protein>
    <submittedName>
        <fullName evidence="2">Uncharacterized protein</fullName>
    </submittedName>
</protein>
<reference evidence="2 3" key="1">
    <citation type="submission" date="2014-02" db="EMBL/GenBank/DDBJ databases">
        <title>The small core and large imbalanced accessory genome model reveals a collaborative survival strategy of Sorangium cellulosum strains in nature.</title>
        <authorList>
            <person name="Han K."/>
            <person name="Peng R."/>
            <person name="Blom J."/>
            <person name="Li Y.-Z."/>
        </authorList>
    </citation>
    <scope>NUCLEOTIDE SEQUENCE [LARGE SCALE GENOMIC DNA]</scope>
    <source>
        <strain evidence="2 3">So0157-25</strain>
    </source>
</reference>
<evidence type="ECO:0000256" key="1">
    <source>
        <dbReference type="SAM" id="Phobius"/>
    </source>
</evidence>
<dbReference type="EMBL" id="JELY01003462">
    <property type="protein sequence ID" value="KYF48727.1"/>
    <property type="molecule type" value="Genomic_DNA"/>
</dbReference>
<feature type="transmembrane region" description="Helical" evidence="1">
    <location>
        <begin position="38"/>
        <end position="58"/>
    </location>
</feature>
<keyword evidence="1" id="KW-1133">Transmembrane helix</keyword>
<comment type="caution">
    <text evidence="2">The sequence shown here is derived from an EMBL/GenBank/DDBJ whole genome shotgun (WGS) entry which is preliminary data.</text>
</comment>
<evidence type="ECO:0000313" key="3">
    <source>
        <dbReference type="Proteomes" id="UP000075420"/>
    </source>
</evidence>